<dbReference type="Gene3D" id="3.20.20.190">
    <property type="entry name" value="Phosphatidylinositol (PI) phosphodiesterase"/>
    <property type="match status" value="1"/>
</dbReference>
<feature type="compositionally biased region" description="Polar residues" evidence="1">
    <location>
        <begin position="1272"/>
        <end position="1282"/>
    </location>
</feature>
<evidence type="ECO:0000313" key="3">
    <source>
        <dbReference type="WBParaSite" id="SMRG1_5630.1"/>
    </source>
</evidence>
<evidence type="ECO:0000256" key="1">
    <source>
        <dbReference type="SAM" id="MobiDB-lite"/>
    </source>
</evidence>
<feature type="region of interest" description="Disordered" evidence="1">
    <location>
        <begin position="972"/>
        <end position="1010"/>
    </location>
</feature>
<feature type="region of interest" description="Disordered" evidence="1">
    <location>
        <begin position="903"/>
        <end position="922"/>
    </location>
</feature>
<dbReference type="SUPFAM" id="SSF51695">
    <property type="entry name" value="PLC-like phosphodiesterases"/>
    <property type="match status" value="1"/>
</dbReference>
<feature type="compositionally biased region" description="Low complexity" evidence="1">
    <location>
        <begin position="1252"/>
        <end position="1271"/>
    </location>
</feature>
<dbReference type="WBParaSite" id="SMRG1_5630.1">
    <property type="protein sequence ID" value="SMRG1_5630.1"/>
    <property type="gene ID" value="SMRG1_5630"/>
</dbReference>
<dbReference type="SUPFAM" id="SSF47473">
    <property type="entry name" value="EF-hand"/>
    <property type="match status" value="1"/>
</dbReference>
<dbReference type="Proteomes" id="UP000050790">
    <property type="component" value="Unassembled WGS sequence"/>
</dbReference>
<dbReference type="PANTHER" id="PTHR11818:SF11">
    <property type="entry name" value="BETA-CRYSTALLIN B2"/>
    <property type="match status" value="1"/>
</dbReference>
<proteinExistence type="predicted"/>
<feature type="region of interest" description="Disordered" evidence="1">
    <location>
        <begin position="1252"/>
        <end position="1315"/>
    </location>
</feature>
<dbReference type="InterPro" id="IPR017946">
    <property type="entry name" value="PLC-like_Pdiesterase_TIM-brl"/>
</dbReference>
<evidence type="ECO:0008006" key="4">
    <source>
        <dbReference type="Google" id="ProtNLM"/>
    </source>
</evidence>
<dbReference type="GO" id="GO:0007601">
    <property type="term" value="P:visual perception"/>
    <property type="evidence" value="ECO:0007669"/>
    <property type="project" value="TreeGrafter"/>
</dbReference>
<dbReference type="GO" id="GO:0008081">
    <property type="term" value="F:phosphoric diester hydrolase activity"/>
    <property type="evidence" value="ECO:0007669"/>
    <property type="project" value="InterPro"/>
</dbReference>
<feature type="region of interest" description="Disordered" evidence="1">
    <location>
        <begin position="1116"/>
        <end position="1209"/>
    </location>
</feature>
<feature type="compositionally biased region" description="Polar residues" evidence="1">
    <location>
        <begin position="972"/>
        <end position="999"/>
    </location>
</feature>
<feature type="region of interest" description="Disordered" evidence="1">
    <location>
        <begin position="1062"/>
        <end position="1099"/>
    </location>
</feature>
<feature type="region of interest" description="Disordered" evidence="1">
    <location>
        <begin position="766"/>
        <end position="789"/>
    </location>
</feature>
<feature type="compositionally biased region" description="Low complexity" evidence="1">
    <location>
        <begin position="1287"/>
        <end position="1300"/>
    </location>
</feature>
<dbReference type="InterPro" id="IPR050252">
    <property type="entry name" value="Beta/Gamma-Crystallin"/>
</dbReference>
<dbReference type="PROSITE" id="PS50007">
    <property type="entry name" value="PIPLC_X_DOMAIN"/>
    <property type="match status" value="1"/>
</dbReference>
<dbReference type="InterPro" id="IPR011992">
    <property type="entry name" value="EF-hand-dom_pair"/>
</dbReference>
<feature type="compositionally biased region" description="Low complexity" evidence="1">
    <location>
        <begin position="1173"/>
        <end position="1186"/>
    </location>
</feature>
<dbReference type="GO" id="GO:0005212">
    <property type="term" value="F:structural constituent of eye lens"/>
    <property type="evidence" value="ECO:0007669"/>
    <property type="project" value="TreeGrafter"/>
</dbReference>
<dbReference type="PANTHER" id="PTHR11818">
    <property type="entry name" value="BETA/GAMMA CRYSTALLIN"/>
    <property type="match status" value="1"/>
</dbReference>
<protein>
    <recommendedName>
        <fullName evidence="4">PH domain-containing protein</fullName>
    </recommendedName>
</protein>
<sequence length="1998" mass="229890">MFKNTIQNKHSEPNLPWLPVPNLLTEGEEFSLCFQETENPSKQMTWHKVFVQIDLWGFFIYWNSIEQKVVTTVDLMYIEDIEMCTDSYDLFESMETSFIRLQVSSEGLFESRTNTAYGKLHKGIYDHSSIVFLLVKDNPETLKLWKDNLLRLVFTHYPTRIDLAPLELLWKQWTHLIIVYTNLSTWRKTEQLIHDRKSTIPNCCILAAFGLEGNLLPSHRSYLSECSPIITENANIDYSSSDANIEETLLDNFTFDVFFNLFIHSWPREDIADLFSAYTKTKGFMDCQELNSFLNTSISYFTNPNVSLENPKNFKAVDKQKTLRHIKYLHIERTQNNQTPVKMKSFQKFQSQKYQNDSNLKRSKSCYTTNQTNLNQSQIANTLNLTSESLSSTTSPLHHDRNRLNDHKSVSSLVITNYKEFSEIVRRYETNQYAVSKCLLTNEGFYRLLLSSTYRELCISRNPTFDTYDQPIESMSTIAEPSKFSLDASQHPLAHYYIKSAYLTHKTCREDDIKHTVQCNQVSPTDTTIPKEPCSLIGHGIKSNKILRTIRQALFFGIRTLILDCHYFSGLVGAETIISNELIIVPTNPNKIPTCFTEQTSHDSFDLMRSILYKNYPYALFRSVLQVLNENIFLISDYPFILIINLYGLGQEQQCRLANLLQEYLGQWIMVSPLPNYTNNLNINNKLEKETHSTYSKPNYSRHLPSPEMLKNKILLSIRLVRTTRSLSEDQSQELVTDKPQSHFTQTTLLKKSEVASPLTVFITNPEGEQKSASQDIASTNSSSQLSPPVKHRLSLNKILDKSVTSEDHNSNGWLPKCYGMYTNKIIDRDAAFSSQDEVSYLHPRLARLVVLPTPDFPPDTCIALHHQYLLRNSKSNLVDFDVRHIESNILRRLQIRRKSEGPIHDSKSFKNMSSVNFDKNDGQPNRKLEECELLTSLFNLITTRKAQLKHRDRKRRLLKRLITEVCGNMTSQKRSTSGVNNTPSSNRKYTWSNASEAQPTKLDHRTDKITTKQDKGWFKNRICASPKKPEELNISSKDTLLAATVRYARRLSNASVSKFNLSVNSSPRNSECRDVSTDSLNNQKHPQHLNNQLDADGNKRSASIYEEKEKNYNDFITKTSSLPMKKELKQNNSNSDRKSSKPQNPKQTKDLNSHTSKRQSRKSTESGHKRSPTSSCGHCSCSSGSRSDKGSPTHEAPQHQTGQTKLSYFRDGIQKLRNKFSSEKEKSFENYVPRFHSNSISKLRNSWSESEASSKSTDSLSNNSISIDSSPTVETSLSSDTESYRSKSSTDNSITSNSSENMVNKSKSMESPITTNVKKSFQTRLSSVRHSITSLTNALFHQDKNTGRNILQKQSTIESQESDLESTKDYWIDSLRWFIGSRITNISSDDLIYLLSRKQMTKSLARYNKERLTCVFLSDQEKSWDVHQLFRSVGCQLIPYGLDISVATFDLEKPISVRQQFMKLNQMDELRNSFAMSENGYILKPALLRIPTINRYHRKLITRRKYQKLFLKSHPNSNSMKNQLSNYLRCACCYDPLDISSECELIGKIYDGITNLNWSITSSHEANFYLPWNYTLQLVNFMKIHSSYPESSLLNNQENVGTQSYQYNSVKPNKLPKRYRRAANATNTTPKRQRHASASRTAIVCNAANFKNLQSTPTKANSWSSTQIRHQSQENMNLTNKNIDFHERSRLSSLKRHSENIIIEAEIKAPLFKFSHLTTNISKRFCQVPEDHNIVRYRLYSNNSLFPTDDVTANNHYTLRKSKTLSRSSYALSSMLNDKERIPMFSSFNSMPKISSELMLDWLSTRKVTFSRIHLPESICIRINTGSHRKKCDNIKSCGNVENVIASCIINSNSPLNKALTGFQHFQLKLVDQSKTKIIPREGKDDVTEFDHSVFHQHLKATIGLLIFCKINMDTYVPHSLGDLIETLTKKYDTRLRSIPSNQQTNDKQYNANRSKSYLYLDRHQSIKEISTLKQSIIRSNSFTYKEYGKHLQQDAI</sequence>
<feature type="compositionally biased region" description="Polar residues" evidence="1">
    <location>
        <begin position="1078"/>
        <end position="1094"/>
    </location>
</feature>
<feature type="compositionally biased region" description="Basic and acidic residues" evidence="1">
    <location>
        <begin position="1125"/>
        <end position="1140"/>
    </location>
</feature>
<organism evidence="2 3">
    <name type="scientific">Schistosoma margrebowiei</name>
    <dbReference type="NCBI Taxonomy" id="48269"/>
    <lineage>
        <taxon>Eukaryota</taxon>
        <taxon>Metazoa</taxon>
        <taxon>Spiralia</taxon>
        <taxon>Lophotrochozoa</taxon>
        <taxon>Platyhelminthes</taxon>
        <taxon>Trematoda</taxon>
        <taxon>Digenea</taxon>
        <taxon>Strigeidida</taxon>
        <taxon>Schistosomatoidea</taxon>
        <taxon>Schistosomatidae</taxon>
        <taxon>Schistosoma</taxon>
    </lineage>
</organism>
<dbReference type="GO" id="GO:0006629">
    <property type="term" value="P:lipid metabolic process"/>
    <property type="evidence" value="ECO:0007669"/>
    <property type="project" value="InterPro"/>
</dbReference>
<name>A0AA84ZZB2_9TREM</name>
<reference evidence="3" key="1">
    <citation type="submission" date="2023-11" db="UniProtKB">
        <authorList>
            <consortium name="WormBaseParasite"/>
        </authorList>
    </citation>
    <scope>IDENTIFICATION</scope>
</reference>
<evidence type="ECO:0000313" key="2">
    <source>
        <dbReference type="Proteomes" id="UP000050790"/>
    </source>
</evidence>
<accession>A0AA84ZZB2</accession>
<feature type="compositionally biased region" description="Polar residues" evidence="1">
    <location>
        <begin position="1301"/>
        <end position="1315"/>
    </location>
</feature>
<feature type="compositionally biased region" description="Polar residues" evidence="1">
    <location>
        <begin position="771"/>
        <end position="787"/>
    </location>
</feature>
<dbReference type="Gene3D" id="2.30.29.240">
    <property type="match status" value="1"/>
</dbReference>